<dbReference type="SUPFAM" id="SSF57667">
    <property type="entry name" value="beta-beta-alpha zinc fingers"/>
    <property type="match status" value="4"/>
</dbReference>
<evidence type="ECO:0000256" key="1">
    <source>
        <dbReference type="ARBA" id="ARBA00004123"/>
    </source>
</evidence>
<keyword evidence="9" id="KW-0539">Nucleus</keyword>
<proteinExistence type="predicted"/>
<feature type="coiled-coil region" evidence="11">
    <location>
        <begin position="3"/>
        <end position="61"/>
    </location>
</feature>
<keyword evidence="6" id="KW-0805">Transcription regulation</keyword>
<dbReference type="FunFam" id="3.30.160.60:FF:000646">
    <property type="entry name" value="Myeloid zinc finger 1"/>
    <property type="match status" value="1"/>
</dbReference>
<evidence type="ECO:0000256" key="8">
    <source>
        <dbReference type="ARBA" id="ARBA00023163"/>
    </source>
</evidence>
<keyword evidence="11" id="KW-0175">Coiled coil</keyword>
<evidence type="ECO:0000256" key="11">
    <source>
        <dbReference type="SAM" id="Coils"/>
    </source>
</evidence>
<evidence type="ECO:0000256" key="9">
    <source>
        <dbReference type="ARBA" id="ARBA00023242"/>
    </source>
</evidence>
<accession>A0A7R9FWI4</accession>
<dbReference type="Gene3D" id="3.30.160.60">
    <property type="entry name" value="Classic Zinc Finger"/>
    <property type="match status" value="5"/>
</dbReference>
<keyword evidence="5" id="KW-0862">Zinc</keyword>
<dbReference type="PANTHER" id="PTHR24384">
    <property type="entry name" value="FINGER PUTATIVE TRANSCRIPTION FACTOR FAMILY-RELATED"/>
    <property type="match status" value="1"/>
</dbReference>
<dbReference type="InterPro" id="IPR050752">
    <property type="entry name" value="C2H2-ZF_domain"/>
</dbReference>
<protein>
    <recommendedName>
        <fullName evidence="12">C2H2-type domain-containing protein</fullName>
    </recommendedName>
</protein>
<sequence>MPARRASSKRREAIEEMKKITDKKTTLETVNKLKAKKRKLLQQAEEEASALQTEIDLEKKHLRQISGTSERCHCPPLPERPSSVLKLTSSSKSTSLRHTLTATLQTCVTVPLRGPLKPQPEVNRSAETAEEWEARLANNALRNIIQHSLESLELWELPLLEEPSGSLRTLLTFDEDTFQRLSLEGSPISDPGIETVLNDMMHCPSGYKNSFGYISEEDSPPTGREECYKPPSGENIPPLSCTVCGKRFTHNHSLYYHMRIHKDPGISCDICGVFLNKSRGLRIHRQTHFDKTPHKCSICLKGFCSTQSLEQHKAIHTPEGVRKNYLCHLCGKLSTRQGFYPHLLIHSKVTNTICDICGKVFKSQSRLKRHLVTHNDKTFTCAKCNISLKGRHHIYNHIRNIHPETMGLTATVVCPKCGKYFRQSRIAVHLHYHNKDKNHHCGVCGKSFMTNAQLNLHMVIHTGEKKYQCDLCGSKFKALWGLTKHKKSSIHNKKSTKKIFKHIALLTYAEADSLVSNNKAETCQYIAQENHVIPETDQTESKVRGTSSMR</sequence>
<dbReference type="InterPro" id="IPR036236">
    <property type="entry name" value="Znf_C2H2_sf"/>
</dbReference>
<evidence type="ECO:0000259" key="12">
    <source>
        <dbReference type="PROSITE" id="PS50157"/>
    </source>
</evidence>
<keyword evidence="3" id="KW-0677">Repeat</keyword>
<keyword evidence="8" id="KW-0804">Transcription</keyword>
<dbReference type="PROSITE" id="PS50157">
    <property type="entry name" value="ZINC_FINGER_C2H2_2"/>
    <property type="match status" value="6"/>
</dbReference>
<keyword evidence="4 10" id="KW-0863">Zinc-finger</keyword>
<evidence type="ECO:0000256" key="2">
    <source>
        <dbReference type="ARBA" id="ARBA00022723"/>
    </source>
</evidence>
<dbReference type="GO" id="GO:0008270">
    <property type="term" value="F:zinc ion binding"/>
    <property type="evidence" value="ECO:0007669"/>
    <property type="project" value="UniProtKB-KW"/>
</dbReference>
<evidence type="ECO:0000256" key="10">
    <source>
        <dbReference type="PROSITE-ProRule" id="PRU00042"/>
    </source>
</evidence>
<dbReference type="Pfam" id="PF00096">
    <property type="entry name" value="zf-C2H2"/>
    <property type="match status" value="3"/>
</dbReference>
<comment type="subcellular location">
    <subcellularLocation>
        <location evidence="1">Nucleus</location>
    </subcellularLocation>
</comment>
<name>A0A7R9FWI4_TIMSH</name>
<dbReference type="GO" id="GO:0005634">
    <property type="term" value="C:nucleus"/>
    <property type="evidence" value="ECO:0007669"/>
    <property type="project" value="UniProtKB-SubCell"/>
</dbReference>
<reference evidence="13" key="1">
    <citation type="submission" date="2020-11" db="EMBL/GenBank/DDBJ databases">
        <authorList>
            <person name="Tran Van P."/>
        </authorList>
    </citation>
    <scope>NUCLEOTIDE SEQUENCE</scope>
</reference>
<feature type="domain" description="C2H2-type" evidence="12">
    <location>
        <begin position="266"/>
        <end position="293"/>
    </location>
</feature>
<evidence type="ECO:0000313" key="13">
    <source>
        <dbReference type="EMBL" id="CAD7257999.1"/>
    </source>
</evidence>
<dbReference type="EMBL" id="OC000665">
    <property type="protein sequence ID" value="CAD7257999.1"/>
    <property type="molecule type" value="Genomic_DNA"/>
</dbReference>
<gene>
    <name evidence="13" type="ORF">TSIB3V08_LOCUS2244</name>
</gene>
<evidence type="ECO:0000256" key="5">
    <source>
        <dbReference type="ARBA" id="ARBA00022833"/>
    </source>
</evidence>
<dbReference type="Pfam" id="PF13912">
    <property type="entry name" value="zf-C2H2_6"/>
    <property type="match status" value="1"/>
</dbReference>
<feature type="domain" description="C2H2-type" evidence="12">
    <location>
        <begin position="467"/>
        <end position="496"/>
    </location>
</feature>
<dbReference type="GO" id="GO:0000978">
    <property type="term" value="F:RNA polymerase II cis-regulatory region sequence-specific DNA binding"/>
    <property type="evidence" value="ECO:0007669"/>
    <property type="project" value="TreeGrafter"/>
</dbReference>
<evidence type="ECO:0000256" key="4">
    <source>
        <dbReference type="ARBA" id="ARBA00022771"/>
    </source>
</evidence>
<evidence type="ECO:0000256" key="6">
    <source>
        <dbReference type="ARBA" id="ARBA00023015"/>
    </source>
</evidence>
<feature type="domain" description="C2H2-type" evidence="12">
    <location>
        <begin position="294"/>
        <end position="321"/>
    </location>
</feature>
<dbReference type="FunFam" id="3.30.160.60:FF:000145">
    <property type="entry name" value="Zinc finger protein 574"/>
    <property type="match status" value="1"/>
</dbReference>
<feature type="domain" description="C2H2-type" evidence="12">
    <location>
        <begin position="239"/>
        <end position="261"/>
    </location>
</feature>
<evidence type="ECO:0000256" key="7">
    <source>
        <dbReference type="ARBA" id="ARBA00023125"/>
    </source>
</evidence>
<dbReference type="GO" id="GO:0000981">
    <property type="term" value="F:DNA-binding transcription factor activity, RNA polymerase II-specific"/>
    <property type="evidence" value="ECO:0007669"/>
    <property type="project" value="TreeGrafter"/>
</dbReference>
<dbReference type="InterPro" id="IPR013087">
    <property type="entry name" value="Znf_C2H2_type"/>
</dbReference>
<feature type="domain" description="C2H2-type" evidence="12">
    <location>
        <begin position="352"/>
        <end position="379"/>
    </location>
</feature>
<keyword evidence="2" id="KW-0479">Metal-binding</keyword>
<dbReference type="PANTHER" id="PTHR24384:SF189">
    <property type="entry name" value="C2H2-TYPE DOMAIN-CONTAINING PROTEIN-RELATED"/>
    <property type="match status" value="1"/>
</dbReference>
<organism evidence="13">
    <name type="scientific">Timema shepardi</name>
    <name type="common">Walking stick</name>
    <dbReference type="NCBI Taxonomy" id="629360"/>
    <lineage>
        <taxon>Eukaryota</taxon>
        <taxon>Metazoa</taxon>
        <taxon>Ecdysozoa</taxon>
        <taxon>Arthropoda</taxon>
        <taxon>Hexapoda</taxon>
        <taxon>Insecta</taxon>
        <taxon>Pterygota</taxon>
        <taxon>Neoptera</taxon>
        <taxon>Polyneoptera</taxon>
        <taxon>Phasmatodea</taxon>
        <taxon>Timematodea</taxon>
        <taxon>Timematoidea</taxon>
        <taxon>Timematidae</taxon>
        <taxon>Timema</taxon>
    </lineage>
</organism>
<dbReference type="PROSITE" id="PS00028">
    <property type="entry name" value="ZINC_FINGER_C2H2_1"/>
    <property type="match status" value="7"/>
</dbReference>
<dbReference type="SMART" id="SM00355">
    <property type="entry name" value="ZnF_C2H2"/>
    <property type="match status" value="9"/>
</dbReference>
<keyword evidence="7" id="KW-0238">DNA-binding</keyword>
<feature type="domain" description="C2H2-type" evidence="12">
    <location>
        <begin position="439"/>
        <end position="466"/>
    </location>
</feature>
<evidence type="ECO:0000256" key="3">
    <source>
        <dbReference type="ARBA" id="ARBA00022737"/>
    </source>
</evidence>
<dbReference type="AlphaFoldDB" id="A0A7R9FWI4"/>